<comment type="caution">
    <text evidence="3">The sequence shown here is derived from an EMBL/GenBank/DDBJ whole genome shotgun (WGS) entry which is preliminary data.</text>
</comment>
<feature type="region of interest" description="Disordered" evidence="1">
    <location>
        <begin position="261"/>
        <end position="304"/>
    </location>
</feature>
<feature type="compositionally biased region" description="Basic and acidic residues" evidence="1">
    <location>
        <begin position="275"/>
        <end position="290"/>
    </location>
</feature>
<dbReference type="PROSITE" id="PS51387">
    <property type="entry name" value="FAD_PCMH"/>
    <property type="match status" value="1"/>
</dbReference>
<evidence type="ECO:0000313" key="4">
    <source>
        <dbReference type="Proteomes" id="UP001501671"/>
    </source>
</evidence>
<proteinExistence type="predicted"/>
<feature type="domain" description="FAD-binding PCMH-type" evidence="2">
    <location>
        <begin position="41"/>
        <end position="263"/>
    </location>
</feature>
<reference evidence="4" key="1">
    <citation type="journal article" date="2019" name="Int. J. Syst. Evol. Microbiol.">
        <title>The Global Catalogue of Microorganisms (GCM) 10K type strain sequencing project: providing services to taxonomists for standard genome sequencing and annotation.</title>
        <authorList>
            <consortium name="The Broad Institute Genomics Platform"/>
            <consortium name="The Broad Institute Genome Sequencing Center for Infectious Disease"/>
            <person name="Wu L."/>
            <person name="Ma J."/>
        </authorList>
    </citation>
    <scope>NUCLEOTIDE SEQUENCE [LARGE SCALE GENOMIC DNA]</scope>
    <source>
        <strain evidence="4">JCM 17666</strain>
    </source>
</reference>
<gene>
    <name evidence="3" type="ORF">GCM10023144_15730</name>
</gene>
<dbReference type="RefSeq" id="WP_345248052.1">
    <property type="nucleotide sequence ID" value="NZ_BAABFO010000006.1"/>
</dbReference>
<organism evidence="3 4">
    <name type="scientific">Pigmentiphaga soli</name>
    <dbReference type="NCBI Taxonomy" id="1007095"/>
    <lineage>
        <taxon>Bacteria</taxon>
        <taxon>Pseudomonadati</taxon>
        <taxon>Pseudomonadota</taxon>
        <taxon>Betaproteobacteria</taxon>
        <taxon>Burkholderiales</taxon>
        <taxon>Alcaligenaceae</taxon>
        <taxon>Pigmentiphaga</taxon>
    </lineage>
</organism>
<evidence type="ECO:0000259" key="2">
    <source>
        <dbReference type="PROSITE" id="PS51387"/>
    </source>
</evidence>
<dbReference type="InterPro" id="IPR016166">
    <property type="entry name" value="FAD-bd_PCMH"/>
</dbReference>
<feature type="compositionally biased region" description="Low complexity" evidence="1">
    <location>
        <begin position="261"/>
        <end position="274"/>
    </location>
</feature>
<keyword evidence="4" id="KW-1185">Reference proteome</keyword>
<evidence type="ECO:0000313" key="3">
    <source>
        <dbReference type="EMBL" id="GAA4329209.1"/>
    </source>
</evidence>
<dbReference type="SUPFAM" id="SSF56176">
    <property type="entry name" value="FAD-binding/transporter-associated domain-like"/>
    <property type="match status" value="1"/>
</dbReference>
<name>A0ABP8GSU7_9BURK</name>
<accession>A0ABP8GSU7</accession>
<evidence type="ECO:0000256" key="1">
    <source>
        <dbReference type="SAM" id="MobiDB-lite"/>
    </source>
</evidence>
<protein>
    <recommendedName>
        <fullName evidence="2">FAD-binding PCMH-type domain-containing protein</fullName>
    </recommendedName>
</protein>
<dbReference type="InterPro" id="IPR036318">
    <property type="entry name" value="FAD-bd_PCMH-like_sf"/>
</dbReference>
<sequence length="304" mass="32175">MKPGRRAFLLPQLLSSSPWRQFCHRLSRVTGGRVEDDTASADGPGRGRLAVRREQDVYHARALCAEFGVLPVPSGADETALPPDRHWLRLDTSAFDAIEAVDAARGVLTVQAGCRAGAIRERLAGLPWQWDEGGDDEPVDAWLARAGDWLPGRCADSGLLAADVLLASGQFERLGPFGADSTESLRSAAGGRLVASLFQLAGERDAVAMLAQPAWPARYRLDGLVPYAAPGAAAPVPNPGHVLLGSGGTLAWVARVQLQARPAGAPPAQRGAPRPVRDSLRETPADRQDAMVKSLFDPAGLLPG</sequence>
<dbReference type="Proteomes" id="UP001501671">
    <property type="component" value="Unassembled WGS sequence"/>
</dbReference>
<dbReference type="EMBL" id="BAABFO010000006">
    <property type="protein sequence ID" value="GAA4329209.1"/>
    <property type="molecule type" value="Genomic_DNA"/>
</dbReference>